<gene>
    <name evidence="5" type="ORF">AAG570_004421</name>
</gene>
<dbReference type="EMBL" id="JBFDAA010000016">
    <property type="protein sequence ID" value="KAL1117093.1"/>
    <property type="molecule type" value="Genomic_DNA"/>
</dbReference>
<dbReference type="InterPro" id="IPR003599">
    <property type="entry name" value="Ig_sub"/>
</dbReference>
<evidence type="ECO:0000259" key="4">
    <source>
        <dbReference type="PROSITE" id="PS50835"/>
    </source>
</evidence>
<dbReference type="SMART" id="SM00408">
    <property type="entry name" value="IGc2"/>
    <property type="match status" value="1"/>
</dbReference>
<keyword evidence="6" id="KW-1185">Reference proteome</keyword>
<name>A0ABD0YDF4_9HEMI</name>
<dbReference type="PROSITE" id="PS50835">
    <property type="entry name" value="IG_LIKE"/>
    <property type="match status" value="1"/>
</dbReference>
<dbReference type="InterPro" id="IPR013783">
    <property type="entry name" value="Ig-like_fold"/>
</dbReference>
<evidence type="ECO:0000256" key="2">
    <source>
        <dbReference type="ARBA" id="ARBA00022490"/>
    </source>
</evidence>
<dbReference type="SMART" id="SM00409">
    <property type="entry name" value="IG"/>
    <property type="match status" value="1"/>
</dbReference>
<keyword evidence="2" id="KW-0963">Cytoplasm</keyword>
<evidence type="ECO:0000256" key="3">
    <source>
        <dbReference type="ARBA" id="ARBA00023319"/>
    </source>
</evidence>
<dbReference type="Gene3D" id="2.60.40.10">
    <property type="entry name" value="Immunoglobulins"/>
    <property type="match status" value="1"/>
</dbReference>
<dbReference type="Proteomes" id="UP001558652">
    <property type="component" value="Unassembled WGS sequence"/>
</dbReference>
<dbReference type="FunFam" id="2.60.40.10:FF:000425">
    <property type="entry name" value="Myosin light chain kinase"/>
    <property type="match status" value="1"/>
</dbReference>
<dbReference type="SUPFAM" id="SSF48726">
    <property type="entry name" value="Immunoglobulin"/>
    <property type="match status" value="1"/>
</dbReference>
<evidence type="ECO:0000313" key="5">
    <source>
        <dbReference type="EMBL" id="KAL1117093.1"/>
    </source>
</evidence>
<keyword evidence="3" id="KW-0393">Immunoglobulin domain</keyword>
<organism evidence="5 6">
    <name type="scientific">Ranatra chinensis</name>
    <dbReference type="NCBI Taxonomy" id="642074"/>
    <lineage>
        <taxon>Eukaryota</taxon>
        <taxon>Metazoa</taxon>
        <taxon>Ecdysozoa</taxon>
        <taxon>Arthropoda</taxon>
        <taxon>Hexapoda</taxon>
        <taxon>Insecta</taxon>
        <taxon>Pterygota</taxon>
        <taxon>Neoptera</taxon>
        <taxon>Paraneoptera</taxon>
        <taxon>Hemiptera</taxon>
        <taxon>Heteroptera</taxon>
        <taxon>Panheteroptera</taxon>
        <taxon>Nepomorpha</taxon>
        <taxon>Nepidae</taxon>
        <taxon>Ranatrinae</taxon>
        <taxon>Ranatra</taxon>
    </lineage>
</organism>
<dbReference type="GO" id="GO:0005737">
    <property type="term" value="C:cytoplasm"/>
    <property type="evidence" value="ECO:0007669"/>
    <property type="project" value="UniProtKB-SubCell"/>
</dbReference>
<dbReference type="InterPro" id="IPR007110">
    <property type="entry name" value="Ig-like_dom"/>
</dbReference>
<dbReference type="InterPro" id="IPR013098">
    <property type="entry name" value="Ig_I-set"/>
</dbReference>
<protein>
    <recommendedName>
        <fullName evidence="4">Ig-like domain-containing protein</fullName>
    </recommendedName>
</protein>
<accession>A0ABD0YDF4</accession>
<proteinExistence type="predicted"/>
<reference evidence="5 6" key="1">
    <citation type="submission" date="2024-07" db="EMBL/GenBank/DDBJ databases">
        <title>Chromosome-level genome assembly of the water stick insect Ranatra chinensis (Heteroptera: Nepidae).</title>
        <authorList>
            <person name="Liu X."/>
        </authorList>
    </citation>
    <scope>NUCLEOTIDE SEQUENCE [LARGE SCALE GENOMIC DNA]</scope>
    <source>
        <strain evidence="5">Cailab_2021Rc</strain>
        <tissue evidence="5">Muscle</tissue>
    </source>
</reference>
<evidence type="ECO:0000313" key="6">
    <source>
        <dbReference type="Proteomes" id="UP001558652"/>
    </source>
</evidence>
<dbReference type="PANTHER" id="PTHR47633">
    <property type="entry name" value="IMMUNOGLOBULIN"/>
    <property type="match status" value="1"/>
</dbReference>
<sequence>MDTREEVVVVEERVVQETVRPLPPRFVERIQPIISEVERPVLFKCKVQGSPFPKIVWYRNGKEVRATENVEMVVVEDVATLEIRKVTKEDVGVFSCKASNPAGVATCTANLVVIGIVTEFDLQAVSAGSNLYFEKFCLSNDF</sequence>
<comment type="subcellular location">
    <subcellularLocation>
        <location evidence="1">Cytoplasm</location>
    </subcellularLocation>
</comment>
<dbReference type="InterPro" id="IPR036179">
    <property type="entry name" value="Ig-like_dom_sf"/>
</dbReference>
<evidence type="ECO:0000256" key="1">
    <source>
        <dbReference type="ARBA" id="ARBA00004496"/>
    </source>
</evidence>
<dbReference type="InterPro" id="IPR003598">
    <property type="entry name" value="Ig_sub2"/>
</dbReference>
<dbReference type="PANTHER" id="PTHR47633:SF4">
    <property type="entry name" value="MYOPALLADIN ISOFORM X1"/>
    <property type="match status" value="1"/>
</dbReference>
<dbReference type="AlphaFoldDB" id="A0ABD0YDF4"/>
<comment type="caution">
    <text evidence="5">The sequence shown here is derived from an EMBL/GenBank/DDBJ whole genome shotgun (WGS) entry which is preliminary data.</text>
</comment>
<dbReference type="Pfam" id="PF07679">
    <property type="entry name" value="I-set"/>
    <property type="match status" value="1"/>
</dbReference>
<feature type="domain" description="Ig-like" evidence="4">
    <location>
        <begin position="24"/>
        <end position="112"/>
    </location>
</feature>